<sequence>MNKVEVEKAACQAAIPTTVILPEKFAEFALDTPALGVEYESNKIQFIGNSASEPLNLCTRSYVGAAYASIFASTPISQLKNQDLALCELRPSGTKIVEALTQRLGVAPLSRSESEEHIIQALNEAVETINPFALGLNCRKIWSTEEQAKIIGDDAWDVGNYSKATVSSLMAESKLKPYRAMPADVRGSFTTLFDQCE</sequence>
<accession>A0AAD6EAE8</accession>
<proteinExistence type="predicted"/>
<dbReference type="GeneID" id="81584932"/>
<gene>
    <name evidence="1" type="ORF">N7537_003632</name>
</gene>
<evidence type="ECO:0000313" key="1">
    <source>
        <dbReference type="EMBL" id="KAJ5607013.1"/>
    </source>
</evidence>
<dbReference type="EMBL" id="JAQJAE010000002">
    <property type="protein sequence ID" value="KAJ5607013.1"/>
    <property type="molecule type" value="Genomic_DNA"/>
</dbReference>
<reference evidence="1" key="2">
    <citation type="submission" date="2023-01" db="EMBL/GenBank/DDBJ databases">
        <authorList>
            <person name="Petersen C."/>
        </authorList>
    </citation>
    <scope>NUCLEOTIDE SEQUENCE</scope>
    <source>
        <strain evidence="1">IBT 12815</strain>
    </source>
</reference>
<organism evidence="1 2">
    <name type="scientific">Penicillium hordei</name>
    <dbReference type="NCBI Taxonomy" id="40994"/>
    <lineage>
        <taxon>Eukaryota</taxon>
        <taxon>Fungi</taxon>
        <taxon>Dikarya</taxon>
        <taxon>Ascomycota</taxon>
        <taxon>Pezizomycotina</taxon>
        <taxon>Eurotiomycetes</taxon>
        <taxon>Eurotiomycetidae</taxon>
        <taxon>Eurotiales</taxon>
        <taxon>Aspergillaceae</taxon>
        <taxon>Penicillium</taxon>
    </lineage>
</organism>
<dbReference type="AlphaFoldDB" id="A0AAD6EAE8"/>
<dbReference type="Proteomes" id="UP001213799">
    <property type="component" value="Unassembled WGS sequence"/>
</dbReference>
<reference evidence="1" key="1">
    <citation type="journal article" date="2023" name="IMA Fungus">
        <title>Comparative genomic study of the Penicillium genus elucidates a diverse pangenome and 15 lateral gene transfer events.</title>
        <authorList>
            <person name="Petersen C."/>
            <person name="Sorensen T."/>
            <person name="Nielsen M.R."/>
            <person name="Sondergaard T.E."/>
            <person name="Sorensen J.L."/>
            <person name="Fitzpatrick D.A."/>
            <person name="Frisvad J.C."/>
            <person name="Nielsen K.L."/>
        </authorList>
    </citation>
    <scope>NUCLEOTIDE SEQUENCE</scope>
    <source>
        <strain evidence="1">IBT 12815</strain>
    </source>
</reference>
<name>A0AAD6EAE8_9EURO</name>
<keyword evidence="2" id="KW-1185">Reference proteome</keyword>
<protein>
    <submittedName>
        <fullName evidence="1">Uncharacterized protein</fullName>
    </submittedName>
</protein>
<comment type="caution">
    <text evidence="1">The sequence shown here is derived from an EMBL/GenBank/DDBJ whole genome shotgun (WGS) entry which is preliminary data.</text>
</comment>
<dbReference type="RefSeq" id="XP_056754438.1">
    <property type="nucleotide sequence ID" value="XM_056894690.1"/>
</dbReference>
<evidence type="ECO:0000313" key="2">
    <source>
        <dbReference type="Proteomes" id="UP001213799"/>
    </source>
</evidence>